<protein>
    <recommendedName>
        <fullName evidence="3">Reverse transcriptase</fullName>
    </recommendedName>
</protein>
<evidence type="ECO:0008006" key="3">
    <source>
        <dbReference type="Google" id="ProtNLM"/>
    </source>
</evidence>
<sequence>MERLSHLITNAVETGSWKPIKLSNSSTALSHLFFADNLILFSVANPVQVQVINQLFEVFGSASTPQISRPKSRVYFSKNISSTLEDSLSNELGIPQTSNLGRYLGVPVIHDRVSRTTFMELIDRIDGHLAGWSIATLSLARRITLTQSVLASLLTCTMQTTFLPASVREYIDRKIRGFIWGSSETGREIHMLDWSTLCRSKEEGSLGMWDVTTLNETFMMKIA</sequence>
<evidence type="ECO:0000313" key="2">
    <source>
        <dbReference type="Proteomes" id="UP001497516"/>
    </source>
</evidence>
<reference evidence="1 2" key="1">
    <citation type="submission" date="2024-04" db="EMBL/GenBank/DDBJ databases">
        <authorList>
            <person name="Fracassetti M."/>
        </authorList>
    </citation>
    <scope>NUCLEOTIDE SEQUENCE [LARGE SCALE GENOMIC DNA]</scope>
</reference>
<dbReference type="PANTHER" id="PTHR33116:SF70">
    <property type="entry name" value="NON-LTR RETROELEMENT REVERSE TRANSCRIPTASE-LIKE PROTEIN"/>
    <property type="match status" value="1"/>
</dbReference>
<keyword evidence="2" id="KW-1185">Reference proteome</keyword>
<accession>A0AAV2CAD9</accession>
<name>A0AAV2CAD9_9ROSI</name>
<organism evidence="1 2">
    <name type="scientific">Linum trigynum</name>
    <dbReference type="NCBI Taxonomy" id="586398"/>
    <lineage>
        <taxon>Eukaryota</taxon>
        <taxon>Viridiplantae</taxon>
        <taxon>Streptophyta</taxon>
        <taxon>Embryophyta</taxon>
        <taxon>Tracheophyta</taxon>
        <taxon>Spermatophyta</taxon>
        <taxon>Magnoliopsida</taxon>
        <taxon>eudicotyledons</taxon>
        <taxon>Gunneridae</taxon>
        <taxon>Pentapetalae</taxon>
        <taxon>rosids</taxon>
        <taxon>fabids</taxon>
        <taxon>Malpighiales</taxon>
        <taxon>Linaceae</taxon>
        <taxon>Linum</taxon>
    </lineage>
</organism>
<gene>
    <name evidence="1" type="ORF">LTRI10_LOCUS1236</name>
</gene>
<dbReference type="EMBL" id="OZ034813">
    <property type="protein sequence ID" value="CAL1353332.1"/>
    <property type="molecule type" value="Genomic_DNA"/>
</dbReference>
<proteinExistence type="predicted"/>
<evidence type="ECO:0000313" key="1">
    <source>
        <dbReference type="EMBL" id="CAL1353332.1"/>
    </source>
</evidence>
<dbReference type="AlphaFoldDB" id="A0AAV2CAD9"/>
<dbReference type="Proteomes" id="UP001497516">
    <property type="component" value="Chromosome 1"/>
</dbReference>
<dbReference type="PANTHER" id="PTHR33116">
    <property type="entry name" value="REVERSE TRANSCRIPTASE ZINC-BINDING DOMAIN-CONTAINING PROTEIN-RELATED-RELATED"/>
    <property type="match status" value="1"/>
</dbReference>